<organism evidence="1 2">
    <name type="scientific">Eschrichtius robustus</name>
    <name type="common">California gray whale</name>
    <name type="synonym">Eschrichtius gibbosus</name>
    <dbReference type="NCBI Taxonomy" id="9764"/>
    <lineage>
        <taxon>Eukaryota</taxon>
        <taxon>Metazoa</taxon>
        <taxon>Chordata</taxon>
        <taxon>Craniata</taxon>
        <taxon>Vertebrata</taxon>
        <taxon>Euteleostomi</taxon>
        <taxon>Mammalia</taxon>
        <taxon>Eutheria</taxon>
        <taxon>Laurasiatheria</taxon>
        <taxon>Artiodactyla</taxon>
        <taxon>Whippomorpha</taxon>
        <taxon>Cetacea</taxon>
        <taxon>Mysticeti</taxon>
        <taxon>Eschrichtiidae</taxon>
        <taxon>Eschrichtius</taxon>
    </lineage>
</organism>
<evidence type="ECO:0000313" key="2">
    <source>
        <dbReference type="Proteomes" id="UP001159641"/>
    </source>
</evidence>
<accession>A0AB34GRG5</accession>
<evidence type="ECO:0000313" key="1">
    <source>
        <dbReference type="EMBL" id="KAJ8782658.1"/>
    </source>
</evidence>
<proteinExistence type="predicted"/>
<protein>
    <submittedName>
        <fullName evidence="1">Uncharacterized protein</fullName>
    </submittedName>
</protein>
<keyword evidence="2" id="KW-1185">Reference proteome</keyword>
<reference evidence="1 2" key="1">
    <citation type="submission" date="2022-11" db="EMBL/GenBank/DDBJ databases">
        <title>Whole genome sequence of Eschrichtius robustus ER-17-0199.</title>
        <authorList>
            <person name="Bruniche-Olsen A."/>
            <person name="Black A.N."/>
            <person name="Fields C.J."/>
            <person name="Walden K."/>
            <person name="Dewoody J.A."/>
        </authorList>
    </citation>
    <scope>NUCLEOTIDE SEQUENCE [LARGE SCALE GENOMIC DNA]</scope>
    <source>
        <strain evidence="1">ER-17-0199</strain>
        <tissue evidence="1">Blubber</tissue>
    </source>
</reference>
<comment type="caution">
    <text evidence="1">The sequence shown here is derived from an EMBL/GenBank/DDBJ whole genome shotgun (WGS) entry which is preliminary data.</text>
</comment>
<dbReference type="AlphaFoldDB" id="A0AB34GRG5"/>
<dbReference type="EMBL" id="JAIQCJ010002101">
    <property type="protein sequence ID" value="KAJ8782658.1"/>
    <property type="molecule type" value="Genomic_DNA"/>
</dbReference>
<dbReference type="Proteomes" id="UP001159641">
    <property type="component" value="Unassembled WGS sequence"/>
</dbReference>
<name>A0AB34GRG5_ESCRO</name>
<gene>
    <name evidence="1" type="ORF">J1605_009977</name>
</gene>
<sequence>MDGPAIITQVTNPKEDEGRALGASEKGLAFDFDRVRFPSMCYYSCASRRESTALVRRGVVESKEIFVKASAFLLLPTWFQEQELPQLSLFL</sequence>